<dbReference type="NCBIfam" id="TIGR00423">
    <property type="entry name" value="CofH family radical SAM protein"/>
    <property type="match status" value="1"/>
</dbReference>
<keyword evidence="12" id="KW-0479">Metal-binding</keyword>
<dbReference type="SMART" id="SM00729">
    <property type="entry name" value="Elp3"/>
    <property type="match status" value="2"/>
</dbReference>
<evidence type="ECO:0000256" key="3">
    <source>
        <dbReference type="ARBA" id="ARBA00004712"/>
    </source>
</evidence>
<evidence type="ECO:0000313" key="20">
    <source>
        <dbReference type="Proteomes" id="UP001595904"/>
    </source>
</evidence>
<comment type="pathway">
    <text evidence="3">Cofactor biosynthesis; coenzyme F0 biosynthesis.</text>
</comment>
<dbReference type="NCBIfam" id="NF004884">
    <property type="entry name" value="PRK06245.1"/>
    <property type="match status" value="1"/>
</dbReference>
<keyword evidence="11" id="KW-0949">S-adenosyl-L-methionine</keyword>
<dbReference type="InterPro" id="IPR013785">
    <property type="entry name" value="Aldolase_TIM"/>
</dbReference>
<dbReference type="RefSeq" id="WP_380606063.1">
    <property type="nucleotide sequence ID" value="NZ_JBHSDU010000015.1"/>
</dbReference>
<keyword evidence="9" id="KW-0004">4Fe-4S</keyword>
<dbReference type="InterPro" id="IPR045567">
    <property type="entry name" value="CofH/MnqC-like_C"/>
</dbReference>
<dbReference type="NCBIfam" id="TIGR03551">
    <property type="entry name" value="F420_cofH"/>
    <property type="match status" value="1"/>
</dbReference>
<dbReference type="SFLD" id="SFLDS00029">
    <property type="entry name" value="Radical_SAM"/>
    <property type="match status" value="2"/>
</dbReference>
<dbReference type="HAMAP" id="MF_01611">
    <property type="entry name" value="FO_synth_sub1"/>
    <property type="match status" value="1"/>
</dbReference>
<evidence type="ECO:0000259" key="18">
    <source>
        <dbReference type="PROSITE" id="PS51918"/>
    </source>
</evidence>
<evidence type="ECO:0000256" key="14">
    <source>
        <dbReference type="ARBA" id="ARBA00023014"/>
    </source>
</evidence>
<evidence type="ECO:0000256" key="13">
    <source>
        <dbReference type="ARBA" id="ARBA00023004"/>
    </source>
</evidence>
<dbReference type="PANTHER" id="PTHR43076:SF1">
    <property type="entry name" value="LIPOYL SYNTHASE 2"/>
    <property type="match status" value="1"/>
</dbReference>
<dbReference type="InterPro" id="IPR020050">
    <property type="entry name" value="FO_synthase_su2"/>
</dbReference>
<comment type="cofactor">
    <cofactor evidence="1">
        <name>[4Fe-4S] cluster</name>
        <dbReference type="ChEBI" id="CHEBI:49883"/>
    </cofactor>
</comment>
<comment type="catalytic activity">
    <reaction evidence="17">
        <text>5-amino-5-(4-hydroxybenzyl)-6-(D-ribitylimino)-5,6-dihydrouracil + S-adenosyl-L-methionine = 7,8-didemethyl-8-hydroxy-5-deazariboflavin + 5'-deoxyadenosine + L-methionine + NH4(+) + H(+)</text>
        <dbReference type="Rhea" id="RHEA:55204"/>
        <dbReference type="ChEBI" id="CHEBI:15378"/>
        <dbReference type="ChEBI" id="CHEBI:17319"/>
        <dbReference type="ChEBI" id="CHEBI:28938"/>
        <dbReference type="ChEBI" id="CHEBI:57844"/>
        <dbReference type="ChEBI" id="CHEBI:59789"/>
        <dbReference type="ChEBI" id="CHEBI:59904"/>
        <dbReference type="ChEBI" id="CHEBI:85936"/>
        <dbReference type="EC" id="4.3.1.32"/>
    </reaction>
</comment>
<gene>
    <name evidence="19" type="primary">cofH</name>
    <name evidence="19" type="ORF">ACFPN2_36805</name>
</gene>
<keyword evidence="15" id="KW-0456">Lyase</keyword>
<organism evidence="19 20">
    <name type="scientific">Steroidobacter flavus</name>
    <dbReference type="NCBI Taxonomy" id="1842136"/>
    <lineage>
        <taxon>Bacteria</taxon>
        <taxon>Pseudomonadati</taxon>
        <taxon>Pseudomonadota</taxon>
        <taxon>Gammaproteobacteria</taxon>
        <taxon>Steroidobacterales</taxon>
        <taxon>Steroidobacteraceae</taxon>
        <taxon>Steroidobacter</taxon>
    </lineage>
</organism>
<dbReference type="Pfam" id="PF04055">
    <property type="entry name" value="Radical_SAM"/>
    <property type="match status" value="2"/>
</dbReference>
<dbReference type="InterPro" id="IPR006638">
    <property type="entry name" value="Elp3/MiaA/NifB-like_rSAM"/>
</dbReference>
<evidence type="ECO:0000256" key="12">
    <source>
        <dbReference type="ARBA" id="ARBA00022723"/>
    </source>
</evidence>
<dbReference type="SFLD" id="SFLDG01389">
    <property type="entry name" value="menaquinone_synthsis_involved"/>
    <property type="match status" value="1"/>
</dbReference>
<feature type="domain" description="Radical SAM core" evidence="18">
    <location>
        <begin position="442"/>
        <end position="681"/>
    </location>
</feature>
<evidence type="ECO:0000256" key="2">
    <source>
        <dbReference type="ARBA" id="ARBA00003692"/>
    </source>
</evidence>
<evidence type="ECO:0000256" key="9">
    <source>
        <dbReference type="ARBA" id="ARBA00022485"/>
    </source>
</evidence>
<dbReference type="PANTHER" id="PTHR43076">
    <property type="entry name" value="FO SYNTHASE (COFH)"/>
    <property type="match status" value="1"/>
</dbReference>
<keyword evidence="14" id="KW-0411">Iron-sulfur</keyword>
<name>A0ABV8T6E1_9GAMM</name>
<dbReference type="InterPro" id="IPR058240">
    <property type="entry name" value="rSAM_sf"/>
</dbReference>
<keyword evidence="20" id="KW-1185">Reference proteome</keyword>
<evidence type="ECO:0000256" key="7">
    <source>
        <dbReference type="ARBA" id="ARBA00012289"/>
    </source>
</evidence>
<comment type="catalytic activity">
    <reaction evidence="16">
        <text>5-amino-6-(D-ribitylamino)uracil + L-tyrosine + S-adenosyl-L-methionine = 5-amino-5-(4-hydroxybenzyl)-6-(D-ribitylimino)-5,6-dihydrouracil + 2-iminoacetate + 5'-deoxyadenosine + L-methionine + H(+)</text>
        <dbReference type="Rhea" id="RHEA:55200"/>
        <dbReference type="ChEBI" id="CHEBI:15378"/>
        <dbReference type="ChEBI" id="CHEBI:15934"/>
        <dbReference type="ChEBI" id="CHEBI:17319"/>
        <dbReference type="ChEBI" id="CHEBI:57844"/>
        <dbReference type="ChEBI" id="CHEBI:58315"/>
        <dbReference type="ChEBI" id="CHEBI:59789"/>
        <dbReference type="ChEBI" id="CHEBI:77846"/>
        <dbReference type="ChEBI" id="CHEBI:85936"/>
        <dbReference type="EC" id="2.5.1.147"/>
    </reaction>
</comment>
<keyword evidence="10 19" id="KW-0808">Transferase</keyword>
<accession>A0ABV8T6E1</accession>
<dbReference type="SFLD" id="SFLDF00343">
    <property type="entry name" value="aminofutalosine_synthase_(mqnE"/>
    <property type="match status" value="1"/>
</dbReference>
<evidence type="ECO:0000256" key="15">
    <source>
        <dbReference type="ARBA" id="ARBA00023239"/>
    </source>
</evidence>
<evidence type="ECO:0000256" key="8">
    <source>
        <dbReference type="ARBA" id="ARBA00022220"/>
    </source>
</evidence>
<comment type="similarity">
    <text evidence="5">In the N-terminal section; belongs to the radical SAM superfamily. CofG family.</text>
</comment>
<evidence type="ECO:0000256" key="11">
    <source>
        <dbReference type="ARBA" id="ARBA00022691"/>
    </source>
</evidence>
<feature type="domain" description="Radical SAM core" evidence="18">
    <location>
        <begin position="27"/>
        <end position="274"/>
    </location>
</feature>
<comment type="similarity">
    <text evidence="4">In the C-terminal section; belongs to the radical SAM superfamily. CofH family.</text>
</comment>
<dbReference type="InterPro" id="IPR019940">
    <property type="entry name" value="CofH_family"/>
</dbReference>
<dbReference type="EMBL" id="JBHSDU010000015">
    <property type="protein sequence ID" value="MFC4314685.1"/>
    <property type="molecule type" value="Genomic_DNA"/>
</dbReference>
<dbReference type="InterPro" id="IPR019939">
    <property type="entry name" value="CofG_family"/>
</dbReference>
<comment type="function">
    <text evidence="2">Catalyzes the radical-mediated synthesis of 7,8-didemethyl-8-hydroxy-5-deazariboflavin (FO) from 5-amino-6-(D-ribitylamino)uracil and L-tyrosine.</text>
</comment>
<dbReference type="SUPFAM" id="SSF102114">
    <property type="entry name" value="Radical SAM enzymes"/>
    <property type="match status" value="2"/>
</dbReference>
<dbReference type="GO" id="GO:0141093">
    <property type="term" value="F:5-amino-6-(D-ribitylamino)uracil--L-tyrosine 4-hydroxyphenyl transferase activity"/>
    <property type="evidence" value="ECO:0007669"/>
    <property type="project" value="UniProtKB-EC"/>
</dbReference>
<dbReference type="InterPro" id="IPR007197">
    <property type="entry name" value="rSAM"/>
</dbReference>
<evidence type="ECO:0000256" key="1">
    <source>
        <dbReference type="ARBA" id="ARBA00001966"/>
    </source>
</evidence>
<dbReference type="NCBIfam" id="NF005609">
    <property type="entry name" value="PRK07360.1"/>
    <property type="match status" value="1"/>
</dbReference>
<dbReference type="SFLD" id="SFLDG01388">
    <property type="entry name" value="7_8-didemethyl-8-hydroxy-5-dea"/>
    <property type="match status" value="2"/>
</dbReference>
<evidence type="ECO:0000313" key="19">
    <source>
        <dbReference type="EMBL" id="MFC4314685.1"/>
    </source>
</evidence>
<dbReference type="HAMAP" id="MF_01612">
    <property type="entry name" value="FO_synth_sub2"/>
    <property type="match status" value="1"/>
</dbReference>
<evidence type="ECO:0000256" key="4">
    <source>
        <dbReference type="ARBA" id="ARBA00010051"/>
    </source>
</evidence>
<dbReference type="CDD" id="cd01335">
    <property type="entry name" value="Radical_SAM"/>
    <property type="match status" value="2"/>
</dbReference>
<dbReference type="EC" id="2.5.1.147" evidence="7"/>
<evidence type="ECO:0000256" key="16">
    <source>
        <dbReference type="ARBA" id="ARBA00048468"/>
    </source>
</evidence>
<evidence type="ECO:0000256" key="5">
    <source>
        <dbReference type="ARBA" id="ARBA00010826"/>
    </source>
</evidence>
<dbReference type="Gene3D" id="3.20.20.70">
    <property type="entry name" value="Aldolase class I"/>
    <property type="match status" value="2"/>
</dbReference>
<dbReference type="InterPro" id="IPR034405">
    <property type="entry name" value="F420"/>
</dbReference>
<sequence length="765" mass="83747">MALLDVDWRSLAPAASERRDAGWGSLITYSRKVFIPLTRLCRDVCHYCTFATTPRSLERAYLNIDDVLAIARAGANAGCKEALFTLGDRPEARYSHARLALAELGHASTLSYLKEVAARVRVETGLLPHLNPGVMDEAELQSLRPVAPSMGLMLESASPRLSQRGGPHFGSPDKIPERRLASLRAAGVAKVPTTSGILIGIGETRVERIEALLALRALHDEFGHLQEIIIQNFRAKPGTLMAAAPEPSMDELAWTVAVARLLFGPSMSIQVPPNLYVGDFAELVDAGINDCGGISPVTPDHVNPEAPWPHVEQLAATLASRGSMLVERLTVYPSYISRRDEWIDPGLHAPVLRWSDGAGLARIGSWSPGGAEAPNEAELRELTSTASFSRASSIASTVNILARGGKVGDAAIAELFTARGADFLYVQAAADELRREQAGDDVTYVVNRNINYTNICLYRCTFCAFSKGRSHAALRGPAYVMDLEEISRRVDEAWQRGATEVCMQGGIHPSFDGNTYLEICRTAKRVQPQMHVHAFSPLEITHGARTLGISVGEFLAELRSVGLGSLPGTAAEILDDEVRRVIAPDKPDTDSWLQVMRTAHRLNIRSTATIMFGHVDGYLHWVRHLRRVLELQEETGGFTEFVPLPFVHMETPMYLKGRARRGPTLRETILMHAVSRLVLGESIRNIQVSWVKLGPQWAQRCLRAGANDLGGTLMNESISKAAGASHGQEFEVRGMAVLIGEIGRREAQRTTLYRRVQEIAQGVLP</sequence>
<evidence type="ECO:0000256" key="10">
    <source>
        <dbReference type="ARBA" id="ARBA00022679"/>
    </source>
</evidence>
<dbReference type="SFLD" id="SFLDG01064">
    <property type="entry name" value="F420__menaquinone_cofactor_bio"/>
    <property type="match status" value="2"/>
</dbReference>
<dbReference type="EC" id="4.3.1.32" evidence="6"/>
<evidence type="ECO:0000256" key="17">
    <source>
        <dbReference type="ARBA" id="ARBA00048974"/>
    </source>
</evidence>
<dbReference type="NCBIfam" id="TIGR03550">
    <property type="entry name" value="F420_cofG"/>
    <property type="match status" value="1"/>
</dbReference>
<evidence type="ECO:0000256" key="6">
    <source>
        <dbReference type="ARBA" id="ARBA00012126"/>
    </source>
</evidence>
<dbReference type="Proteomes" id="UP001595904">
    <property type="component" value="Unassembled WGS sequence"/>
</dbReference>
<reference evidence="20" key="1">
    <citation type="journal article" date="2019" name="Int. J. Syst. Evol. Microbiol.">
        <title>The Global Catalogue of Microorganisms (GCM) 10K type strain sequencing project: providing services to taxonomists for standard genome sequencing and annotation.</title>
        <authorList>
            <consortium name="The Broad Institute Genomics Platform"/>
            <consortium name="The Broad Institute Genome Sequencing Center for Infectious Disease"/>
            <person name="Wu L."/>
            <person name="Ma J."/>
        </authorList>
    </citation>
    <scope>NUCLEOTIDE SEQUENCE [LARGE SCALE GENOMIC DNA]</scope>
    <source>
        <strain evidence="20">CGMCC 1.10759</strain>
    </source>
</reference>
<dbReference type="PROSITE" id="PS51918">
    <property type="entry name" value="RADICAL_SAM"/>
    <property type="match status" value="2"/>
</dbReference>
<protein>
    <recommendedName>
        <fullName evidence="8">FO synthase</fullName>
        <ecNumber evidence="7">2.5.1.147</ecNumber>
        <ecNumber evidence="6">4.3.1.32</ecNumber>
    </recommendedName>
</protein>
<dbReference type="Pfam" id="PF19288">
    <property type="entry name" value="CofH_C"/>
    <property type="match status" value="1"/>
</dbReference>
<dbReference type="SFLD" id="SFLDF00294">
    <property type="entry name" value="7_8-didemethyl-8-hydroxy-5-dea"/>
    <property type="match status" value="1"/>
</dbReference>
<keyword evidence="13" id="KW-0408">Iron</keyword>
<comment type="caution">
    <text evidence="19">The sequence shown here is derived from an EMBL/GenBank/DDBJ whole genome shotgun (WGS) entry which is preliminary data.</text>
</comment>
<proteinExistence type="inferred from homology"/>